<reference evidence="8 9" key="1">
    <citation type="submission" date="2015-11" db="EMBL/GenBank/DDBJ databases">
        <title>Description and complete genome sequence of a novel strain predominating in hypersaline microbial mats and representing a new family of the Bacteriodetes phylum.</title>
        <authorList>
            <person name="Spring S."/>
            <person name="Bunk B."/>
            <person name="Sproer C."/>
            <person name="Klenk H.-P."/>
        </authorList>
    </citation>
    <scope>NUCLEOTIDE SEQUENCE [LARGE SCALE GENOMIC DNA]</scope>
    <source>
        <strain evidence="8 9">L21-Spi-D4</strain>
    </source>
</reference>
<dbReference type="Gene3D" id="2.40.170.20">
    <property type="entry name" value="TonB-dependent receptor, beta-barrel domain"/>
    <property type="match status" value="1"/>
</dbReference>
<dbReference type="SUPFAM" id="SSF49464">
    <property type="entry name" value="Carboxypeptidase regulatory domain-like"/>
    <property type="match status" value="1"/>
</dbReference>
<name>A0A0S2I3M3_9BACT</name>
<evidence type="ECO:0000313" key="9">
    <source>
        <dbReference type="Proteomes" id="UP000064893"/>
    </source>
</evidence>
<dbReference type="Pfam" id="PF13715">
    <property type="entry name" value="CarbopepD_reg_2"/>
    <property type="match status" value="1"/>
</dbReference>
<keyword evidence="9" id="KW-1185">Reference proteome</keyword>
<keyword evidence="4" id="KW-0812">Transmembrane</keyword>
<dbReference type="PANTHER" id="PTHR30069:SF57">
    <property type="entry name" value="TONB-DEPENDENT RECEPTOR"/>
    <property type="match status" value="1"/>
</dbReference>
<feature type="domain" description="TonB-dependent receptor plug" evidence="7">
    <location>
        <begin position="120"/>
        <end position="223"/>
    </location>
</feature>
<dbReference type="Gene3D" id="2.170.130.10">
    <property type="entry name" value="TonB-dependent receptor, plug domain"/>
    <property type="match status" value="1"/>
</dbReference>
<dbReference type="SUPFAM" id="SSF56935">
    <property type="entry name" value="Porins"/>
    <property type="match status" value="1"/>
</dbReference>
<accession>A0A0S2I3M3</accession>
<evidence type="ECO:0000256" key="2">
    <source>
        <dbReference type="ARBA" id="ARBA00022448"/>
    </source>
</evidence>
<gene>
    <name evidence="8" type="ORF">L21SP5_03164</name>
</gene>
<dbReference type="PATRIC" id="fig|1307839.3.peg.3326"/>
<dbReference type="PANTHER" id="PTHR30069">
    <property type="entry name" value="TONB-DEPENDENT OUTER MEMBRANE RECEPTOR"/>
    <property type="match status" value="1"/>
</dbReference>
<dbReference type="InterPro" id="IPR008969">
    <property type="entry name" value="CarboxyPept-like_regulatory"/>
</dbReference>
<evidence type="ECO:0000256" key="5">
    <source>
        <dbReference type="ARBA" id="ARBA00023136"/>
    </source>
</evidence>
<dbReference type="AlphaFoldDB" id="A0A0S2I3M3"/>
<evidence type="ECO:0000259" key="7">
    <source>
        <dbReference type="Pfam" id="PF07715"/>
    </source>
</evidence>
<evidence type="ECO:0000256" key="6">
    <source>
        <dbReference type="ARBA" id="ARBA00023237"/>
    </source>
</evidence>
<dbReference type="InterPro" id="IPR039426">
    <property type="entry name" value="TonB-dep_rcpt-like"/>
</dbReference>
<keyword evidence="5" id="KW-0472">Membrane</keyword>
<dbReference type="InterPro" id="IPR036942">
    <property type="entry name" value="Beta-barrel_TonB_sf"/>
</dbReference>
<dbReference type="EMBL" id="CP013118">
    <property type="protein sequence ID" value="ALO16779.1"/>
    <property type="molecule type" value="Genomic_DNA"/>
</dbReference>
<sequence>MQRSILLIIFLALSSWLYGQNAKLEGRVFDPVNNEPVPFANVIVSGTNTGAITDIDGKFKFTGLEPGYIRLEVSSLGYEKIITKQVLVTNAKTAYLDIELEQVAKELETVDVVASRFRKKVESPISMRSIGVAEIEKNPGANRDISKVIQSFPGVASTPAFRNDVIVRGGGANENAFYLDGVEIPNLNHFSTQGASGGPVGIINVDFVREVDFYSGAFPANRGGAVSSVLDFRQIDGNKEEMKYRATIGASDLALTLDGPLADNASIIFSVRRSYLQFLFSVLELPFLPTYNDAQFKSRIRLDEKNEIILIGLGALDQFELNKDANETPDQRYILNYLPVNEQWNYTGGMVYKHYRDNGYHTFVLSRNHLNNSAYKYQNNVEEPENLLFDLDSDEIETKFRYENNIRLDNLKIIYGGGAEYAEYFNRSFNKIFRNGQTLEINNESDLDFINYSAFGQVSRGFFAERLKLSLGLRFDGSSYDKEMVSPFSQFSPRFSASYGLNEKWFLNFNTGRFYQLPAYTTMGYRDENGELANKQNGLEYYYADHVVGGIEYQPNNDSRVTLEAFYKNYGDYPFSVQDSVAISGKSADFGVFGDEEVTSTGEGRAYGLEFLVRHNDLLGFNLISSLTLVRSEFKDIEGNYVPSAWDNRILYNLTATRKIGKNWDVGMKWRFVGGAPYTPYDLQTSSLVSAWDRRNQPYLDYDRFNEKRLGAFHQLDLRVDRQFYFDKWSLMLYLDIQNVYNFKSDEQDNYINEDEDGNVVIVNPSAPPEEQRYDLRRIPSDGQGTVLPTIGVMVEF</sequence>
<dbReference type="Gene3D" id="2.60.40.1120">
    <property type="entry name" value="Carboxypeptidase-like, regulatory domain"/>
    <property type="match status" value="1"/>
</dbReference>
<protein>
    <submittedName>
        <fullName evidence="8">TonB-linked outer membrane protein, SusC/RagA family</fullName>
    </submittedName>
</protein>
<evidence type="ECO:0000313" key="8">
    <source>
        <dbReference type="EMBL" id="ALO16779.1"/>
    </source>
</evidence>
<dbReference type="InterPro" id="IPR037066">
    <property type="entry name" value="Plug_dom_sf"/>
</dbReference>
<dbReference type="GO" id="GO:0009279">
    <property type="term" value="C:cell outer membrane"/>
    <property type="evidence" value="ECO:0007669"/>
    <property type="project" value="UniProtKB-SubCell"/>
</dbReference>
<dbReference type="STRING" id="1307839.L21SP5_03164"/>
<organism evidence="8 9">
    <name type="scientific">Salinivirga cyanobacteriivorans</name>
    <dbReference type="NCBI Taxonomy" id="1307839"/>
    <lineage>
        <taxon>Bacteria</taxon>
        <taxon>Pseudomonadati</taxon>
        <taxon>Bacteroidota</taxon>
        <taxon>Bacteroidia</taxon>
        <taxon>Bacteroidales</taxon>
        <taxon>Salinivirgaceae</taxon>
        <taxon>Salinivirga</taxon>
    </lineage>
</organism>
<keyword evidence="3" id="KW-1134">Transmembrane beta strand</keyword>
<dbReference type="Proteomes" id="UP000064893">
    <property type="component" value="Chromosome"/>
</dbReference>
<dbReference type="RefSeq" id="WP_057954130.1">
    <property type="nucleotide sequence ID" value="NZ_CP013118.1"/>
</dbReference>
<dbReference type="GO" id="GO:0015344">
    <property type="term" value="F:siderophore uptake transmembrane transporter activity"/>
    <property type="evidence" value="ECO:0007669"/>
    <property type="project" value="TreeGrafter"/>
</dbReference>
<proteinExistence type="predicted"/>
<evidence type="ECO:0000256" key="4">
    <source>
        <dbReference type="ARBA" id="ARBA00022692"/>
    </source>
</evidence>
<evidence type="ECO:0000256" key="3">
    <source>
        <dbReference type="ARBA" id="ARBA00022452"/>
    </source>
</evidence>
<keyword evidence="6" id="KW-0998">Cell outer membrane</keyword>
<keyword evidence="2" id="KW-0813">Transport</keyword>
<dbReference type="GO" id="GO:0044718">
    <property type="term" value="P:siderophore transmembrane transport"/>
    <property type="evidence" value="ECO:0007669"/>
    <property type="project" value="TreeGrafter"/>
</dbReference>
<evidence type="ECO:0000256" key="1">
    <source>
        <dbReference type="ARBA" id="ARBA00004571"/>
    </source>
</evidence>
<dbReference type="OrthoDB" id="9804995at2"/>
<dbReference type="Pfam" id="PF07715">
    <property type="entry name" value="Plug"/>
    <property type="match status" value="1"/>
</dbReference>
<dbReference type="KEGG" id="blq:L21SP5_03164"/>
<dbReference type="InterPro" id="IPR012910">
    <property type="entry name" value="Plug_dom"/>
</dbReference>
<comment type="subcellular location">
    <subcellularLocation>
        <location evidence="1">Cell outer membrane</location>
        <topology evidence="1">Multi-pass membrane protein</topology>
    </subcellularLocation>
</comment>